<keyword evidence="2" id="KW-1185">Reference proteome</keyword>
<protein>
    <submittedName>
        <fullName evidence="1">Uncharacterized protein</fullName>
    </submittedName>
</protein>
<dbReference type="EMBL" id="JAQZSM010000062">
    <property type="protein sequence ID" value="MDD7973817.1"/>
    <property type="molecule type" value="Genomic_DNA"/>
</dbReference>
<gene>
    <name evidence="1" type="ORF">PUT78_22500</name>
</gene>
<dbReference type="RefSeq" id="WP_274354477.1">
    <property type="nucleotide sequence ID" value="NZ_JAQZSM010000062.1"/>
</dbReference>
<reference evidence="1" key="1">
    <citation type="submission" date="2023-02" db="EMBL/GenBank/DDBJ databases">
        <title>Description of Roseinatronobacter alkalisoli sp. nov., an alkaliphilic bacerium isolated from soda soil.</title>
        <authorList>
            <person name="Wei W."/>
        </authorList>
    </citation>
    <scope>NUCLEOTIDE SEQUENCE</scope>
    <source>
        <strain evidence="1">HJB301</strain>
    </source>
</reference>
<proteinExistence type="predicted"/>
<evidence type="ECO:0000313" key="1">
    <source>
        <dbReference type="EMBL" id="MDD7973817.1"/>
    </source>
</evidence>
<name>A0ABT5THY5_9RHOB</name>
<dbReference type="Proteomes" id="UP001431784">
    <property type="component" value="Unassembled WGS sequence"/>
</dbReference>
<comment type="caution">
    <text evidence="1">The sequence shown here is derived from an EMBL/GenBank/DDBJ whole genome shotgun (WGS) entry which is preliminary data.</text>
</comment>
<evidence type="ECO:0000313" key="2">
    <source>
        <dbReference type="Proteomes" id="UP001431784"/>
    </source>
</evidence>
<organism evidence="1 2">
    <name type="scientific">Roseinatronobacter alkalisoli</name>
    <dbReference type="NCBI Taxonomy" id="3028235"/>
    <lineage>
        <taxon>Bacteria</taxon>
        <taxon>Pseudomonadati</taxon>
        <taxon>Pseudomonadota</taxon>
        <taxon>Alphaproteobacteria</taxon>
        <taxon>Rhodobacterales</taxon>
        <taxon>Paracoccaceae</taxon>
        <taxon>Roseinatronobacter</taxon>
    </lineage>
</organism>
<accession>A0ABT5THY5</accession>
<sequence>MGLFTGVFYLGDGVAALDIGLAYFIENLTWFVPAISGAAILTLLYEDLFTDATSSEVVQHKEMLRSA</sequence>